<evidence type="ECO:0000313" key="1">
    <source>
        <dbReference type="EMBL" id="CRZ34076.1"/>
    </source>
</evidence>
<dbReference type="EMBL" id="CVTD020000010">
    <property type="protein sequence ID" value="CRZ34076.1"/>
    <property type="molecule type" value="Genomic_DNA"/>
</dbReference>
<dbReference type="Proteomes" id="UP000236497">
    <property type="component" value="Unassembled WGS sequence"/>
</dbReference>
<evidence type="ECO:0000313" key="2">
    <source>
        <dbReference type="Proteomes" id="UP000236497"/>
    </source>
</evidence>
<dbReference type="Gene3D" id="3.40.190.10">
    <property type="entry name" value="Periplasmic binding protein-like II"/>
    <property type="match status" value="1"/>
</dbReference>
<dbReference type="Pfam" id="PF01547">
    <property type="entry name" value="SBP_bac_1"/>
    <property type="match status" value="1"/>
</dbReference>
<dbReference type="PANTHER" id="PTHR43649:SF12">
    <property type="entry name" value="DIACETYLCHITOBIOSE BINDING PROTEIN DASA"/>
    <property type="match status" value="1"/>
</dbReference>
<dbReference type="CDD" id="cd13585">
    <property type="entry name" value="PBP2_TMBP_like"/>
    <property type="match status" value="1"/>
</dbReference>
<dbReference type="AlphaFoldDB" id="A0A0H5SH14"/>
<dbReference type="PANTHER" id="PTHR43649">
    <property type="entry name" value="ARABINOSE-BINDING PROTEIN-RELATED"/>
    <property type="match status" value="1"/>
</dbReference>
<dbReference type="InterPro" id="IPR006059">
    <property type="entry name" value="SBP"/>
</dbReference>
<reference evidence="1 2" key="1">
    <citation type="submission" date="2015-06" db="EMBL/GenBank/DDBJ databases">
        <authorList>
            <person name="Wibberg Daniel"/>
        </authorList>
    </citation>
    <scope>NUCLEOTIDE SEQUENCE [LARGE SCALE GENOMIC DNA]</scope>
    <source>
        <strain evidence="1 2">T3/55T</strain>
    </source>
</reference>
<dbReference type="SUPFAM" id="SSF53850">
    <property type="entry name" value="Periplasmic binding protein-like II"/>
    <property type="match status" value="1"/>
</dbReference>
<sequence length="439" mass="50743">MKMSKKKYGIILGCAVFIMSLFTALHFIRKERQITIELGIFAGSNWDVANANSYVIIDKAIERFEREHKNVKIHYSSGILKRDYSEWLSQKLLLGKMPDVFMILSDDFNRFASLGVLKDLDKLIEKDPSFDREKFFTTTLLTGQYNGTQFALPYETVPTLMFVNKTLLQKEGIEVPDSDWTWDDFLDISQKVTKDTDGDGHLDQFGMYNYDWLDAAYTNGAVLFENGDNKISLVNEKVTQAVKFVKQLYDLNQGRKVTQEDFDSGKVAFMPLTFADYRTYKTYPYKIKKYLNFQWDCITLPAGPNGENISEVNTLLMGINSKTKHEKLAWEFLKLLTYDEEIQMDIFRYSQGASVLKNVTGSKEAEVILQEYMEESERVIDNELLSRVIEQGMVAPQFLRYREAVSLATSEIQVIIENDKNIDSSLKILQNKINEYLKQ</sequence>
<proteinExistence type="predicted"/>
<dbReference type="InterPro" id="IPR050490">
    <property type="entry name" value="Bact_solute-bd_prot1"/>
</dbReference>
<accession>A0A0H5SH14</accession>
<keyword evidence="2" id="KW-1185">Reference proteome</keyword>
<gene>
    <name evidence="1" type="ORF">HHT355_0873</name>
</gene>
<protein>
    <submittedName>
        <fullName evidence="1">Putative membrane protein</fullName>
    </submittedName>
</protein>
<name>A0A0H5SH14_HERHM</name>
<dbReference type="RefSeq" id="WP_242967535.1">
    <property type="nucleotide sequence ID" value="NZ_CVTD020000010.1"/>
</dbReference>
<organism evidence="1 2">
    <name type="scientific">Herbinix hemicellulosilytica</name>
    <dbReference type="NCBI Taxonomy" id="1564487"/>
    <lineage>
        <taxon>Bacteria</taxon>
        <taxon>Bacillati</taxon>
        <taxon>Bacillota</taxon>
        <taxon>Clostridia</taxon>
        <taxon>Lachnospirales</taxon>
        <taxon>Lachnospiraceae</taxon>
        <taxon>Herbinix</taxon>
    </lineage>
</organism>